<dbReference type="Pfam" id="PF13393">
    <property type="entry name" value="tRNA-synt_His"/>
    <property type="match status" value="1"/>
</dbReference>
<dbReference type="Proteomes" id="UP000185093">
    <property type="component" value="Unassembled WGS sequence"/>
</dbReference>
<proteinExistence type="predicted"/>
<dbReference type="Gene3D" id="3.30.930.10">
    <property type="entry name" value="Bira Bifunctional Protein, Domain 2"/>
    <property type="match status" value="1"/>
</dbReference>
<keyword evidence="3" id="KW-1185">Reference proteome</keyword>
<evidence type="ECO:0000313" key="3">
    <source>
        <dbReference type="Proteomes" id="UP000185093"/>
    </source>
</evidence>
<keyword evidence="2" id="KW-0808">Transferase</keyword>
<dbReference type="EMBL" id="FSQZ01000001">
    <property type="protein sequence ID" value="SIN63976.1"/>
    <property type="molecule type" value="Genomic_DNA"/>
</dbReference>
<dbReference type="PANTHER" id="PTHR43707">
    <property type="entry name" value="HISTIDYL-TRNA SYNTHETASE"/>
    <property type="match status" value="1"/>
</dbReference>
<organism evidence="2 3">
    <name type="scientific">Acetomicrobium flavidum</name>
    <dbReference type="NCBI Taxonomy" id="49896"/>
    <lineage>
        <taxon>Bacteria</taxon>
        <taxon>Thermotogati</taxon>
        <taxon>Synergistota</taxon>
        <taxon>Synergistia</taxon>
        <taxon>Synergistales</taxon>
        <taxon>Acetomicrobiaceae</taxon>
        <taxon>Acetomicrobium</taxon>
    </lineage>
</organism>
<protein>
    <submittedName>
        <fullName evidence="2">ATP phosphoribosyltransferase regulatory subunit</fullName>
    </submittedName>
</protein>
<reference evidence="2 3" key="1">
    <citation type="submission" date="2016-11" db="EMBL/GenBank/DDBJ databases">
        <authorList>
            <person name="Varghese N."/>
            <person name="Submissions S."/>
        </authorList>
    </citation>
    <scope>NUCLEOTIDE SEQUENCE [LARGE SCALE GENOMIC DNA]</scope>
    <source>
        <strain evidence="2 3">DSM 20664</strain>
    </source>
</reference>
<dbReference type="InterPro" id="IPR041715">
    <property type="entry name" value="HisRS-like_core"/>
</dbReference>
<gene>
    <name evidence="2" type="ORF">SAMN05444368_0515</name>
</gene>
<dbReference type="SUPFAM" id="SSF55681">
    <property type="entry name" value="Class II aaRS and biotin synthetases"/>
    <property type="match status" value="1"/>
</dbReference>
<accession>A0ABY1JBS5</accession>
<feature type="domain" description="Class II Histidinyl-tRNA synthetase (HisRS)-like catalytic core" evidence="1">
    <location>
        <begin position="15"/>
        <end position="316"/>
    </location>
</feature>
<comment type="caution">
    <text evidence="2">The sequence shown here is derived from an EMBL/GenBank/DDBJ whole genome shotgun (WGS) entry which is preliminary data.</text>
</comment>
<dbReference type="PANTHER" id="PTHR43707:SF1">
    <property type="entry name" value="HISTIDINE--TRNA LIGASE, MITOCHONDRIAL-RELATED"/>
    <property type="match status" value="1"/>
</dbReference>
<keyword evidence="2" id="KW-0328">Glycosyltransferase</keyword>
<sequence length="404" mass="45096">MRAGITMKLTPRGCRNVGGNVASAMEELRKEFMDTFVPYGYKPFWPTGLQRLDAVTDKLSPNLQGRLIVANSFYGEPCALRADVTLGVADYCASHFEPHERPHRLCYTERVYRRPNSPEHNMERLQLGAELIGWEGEGADVELIGLLLAYLNKLNCPKISIALGDVSLIQLALGKLPKGYSSALLNCLETGRMDEYARTVQDLPHSDMREFFEELPWLKGNFEVLYRAASLLGETGEALKPLKSIYSELTKMGYGDFIVIDLSLVRELDYYSGPIFDAYFEDSGVVLGGGGRYDTLLERHGMMGQAVGFALDLEKLALNMNKKTTQAQKILLWAHGNTPSSVMACADNLISLGYCVEILWRERECEPAELARIKGCDLLLDLSKKSITDLHSGDEAFLDEFLGR</sequence>
<dbReference type="InterPro" id="IPR045864">
    <property type="entry name" value="aa-tRNA-synth_II/BPL/LPL"/>
</dbReference>
<dbReference type="GO" id="GO:0016757">
    <property type="term" value="F:glycosyltransferase activity"/>
    <property type="evidence" value="ECO:0007669"/>
    <property type="project" value="UniProtKB-KW"/>
</dbReference>
<name>A0ABY1JBS5_9BACT</name>
<evidence type="ECO:0000259" key="1">
    <source>
        <dbReference type="Pfam" id="PF13393"/>
    </source>
</evidence>
<dbReference type="InterPro" id="IPR004516">
    <property type="entry name" value="HisRS/HisZ"/>
</dbReference>
<evidence type="ECO:0000313" key="2">
    <source>
        <dbReference type="EMBL" id="SIN63976.1"/>
    </source>
</evidence>